<keyword evidence="4" id="KW-1185">Reference proteome</keyword>
<dbReference type="GO" id="GO:0043171">
    <property type="term" value="P:peptide catabolic process"/>
    <property type="evidence" value="ECO:0007669"/>
    <property type="project" value="TreeGrafter"/>
</dbReference>
<dbReference type="Pfam" id="PF13180">
    <property type="entry name" value="PDZ_2"/>
    <property type="match status" value="1"/>
</dbReference>
<dbReference type="GO" id="GO:0005615">
    <property type="term" value="C:extracellular space"/>
    <property type="evidence" value="ECO:0007669"/>
    <property type="project" value="TreeGrafter"/>
</dbReference>
<dbReference type="GO" id="GO:0005737">
    <property type="term" value="C:cytoplasm"/>
    <property type="evidence" value="ECO:0007669"/>
    <property type="project" value="TreeGrafter"/>
</dbReference>
<dbReference type="GO" id="GO:0008270">
    <property type="term" value="F:zinc ion binding"/>
    <property type="evidence" value="ECO:0007669"/>
    <property type="project" value="InterPro"/>
</dbReference>
<dbReference type="GO" id="GO:0016020">
    <property type="term" value="C:membrane"/>
    <property type="evidence" value="ECO:0007669"/>
    <property type="project" value="TreeGrafter"/>
</dbReference>
<dbReference type="SUPFAM" id="SSF50156">
    <property type="entry name" value="PDZ domain-like"/>
    <property type="match status" value="1"/>
</dbReference>
<dbReference type="Pfam" id="PF04187">
    <property type="entry name" value="Cofac_haem_bdg"/>
    <property type="match status" value="1"/>
</dbReference>
<dbReference type="PANTHER" id="PTHR11533:SF174">
    <property type="entry name" value="PUROMYCIN-SENSITIVE AMINOPEPTIDASE-RELATED"/>
    <property type="match status" value="1"/>
</dbReference>
<comment type="caution">
    <text evidence="3">The sequence shown here is derived from an EMBL/GenBank/DDBJ whole genome shotgun (WGS) entry which is preliminary data.</text>
</comment>
<dbReference type="CDD" id="cd14727">
    <property type="entry name" value="ChanN-like"/>
    <property type="match status" value="1"/>
</dbReference>
<dbReference type="InterPro" id="IPR001478">
    <property type="entry name" value="PDZ"/>
</dbReference>
<dbReference type="Gene3D" id="1.10.390.10">
    <property type="entry name" value="Neutral Protease Domain 2"/>
    <property type="match status" value="1"/>
</dbReference>
<dbReference type="InterPro" id="IPR042097">
    <property type="entry name" value="Aminopeptidase_N-like_N_sf"/>
</dbReference>
<dbReference type="Gene3D" id="3.40.50.11550">
    <property type="match status" value="1"/>
</dbReference>
<gene>
    <name evidence="3" type="ORF">PN36_17400</name>
</gene>
<evidence type="ECO:0000256" key="1">
    <source>
        <dbReference type="SAM" id="SignalP"/>
    </source>
</evidence>
<name>A0A4E0RHQ0_9GAMM</name>
<reference evidence="3 4" key="1">
    <citation type="journal article" date="2016" name="Front. Microbiol.">
        <title>Single-Cell (Meta-)Genomics of a Dimorphic Candidatus Thiomargarita nelsonii Reveals Genomic Plasticity.</title>
        <authorList>
            <person name="Flood B.E."/>
            <person name="Fliss P."/>
            <person name="Jones D.S."/>
            <person name="Dick G.J."/>
            <person name="Jain S."/>
            <person name="Kaster A.K."/>
            <person name="Winkel M."/>
            <person name="Mussmann M."/>
            <person name="Bailey J."/>
        </authorList>
    </citation>
    <scope>NUCLEOTIDE SEQUENCE [LARGE SCALE GENOMIC DNA]</scope>
    <source>
        <strain evidence="3">Hydrate Ridge</strain>
    </source>
</reference>
<dbReference type="SUPFAM" id="SSF63737">
    <property type="entry name" value="Leukotriene A4 hydrolase N-terminal domain"/>
    <property type="match status" value="1"/>
</dbReference>
<dbReference type="Gene3D" id="2.30.42.10">
    <property type="match status" value="1"/>
</dbReference>
<dbReference type="PROSITE" id="PS50106">
    <property type="entry name" value="PDZ"/>
    <property type="match status" value="1"/>
</dbReference>
<dbReference type="InterPro" id="IPR036034">
    <property type="entry name" value="PDZ_sf"/>
</dbReference>
<accession>A0A4E0RHQ0</accession>
<evidence type="ECO:0000313" key="4">
    <source>
        <dbReference type="Proteomes" id="UP000030428"/>
    </source>
</evidence>
<dbReference type="InterPro" id="IPR027268">
    <property type="entry name" value="Peptidase_M4/M1_CTD_sf"/>
</dbReference>
<dbReference type="InterPro" id="IPR007314">
    <property type="entry name" value="Cofac_haem-bd_dom"/>
</dbReference>
<dbReference type="InterPro" id="IPR050344">
    <property type="entry name" value="Peptidase_M1_aminopeptidases"/>
</dbReference>
<dbReference type="SUPFAM" id="SSF55486">
    <property type="entry name" value="Metalloproteases ('zincins'), catalytic domain"/>
    <property type="match status" value="1"/>
</dbReference>
<evidence type="ECO:0000313" key="3">
    <source>
        <dbReference type="EMBL" id="TGO02886.1"/>
    </source>
</evidence>
<feature type="signal peptide" evidence="1">
    <location>
        <begin position="1"/>
        <end position="18"/>
    </location>
</feature>
<dbReference type="SMART" id="SM00228">
    <property type="entry name" value="PDZ"/>
    <property type="match status" value="1"/>
</dbReference>
<dbReference type="PANTHER" id="PTHR11533">
    <property type="entry name" value="PROTEASE M1 ZINC METALLOPROTEASE"/>
    <property type="match status" value="1"/>
</dbReference>
<dbReference type="AlphaFoldDB" id="A0A4E0RHQ0"/>
<evidence type="ECO:0000259" key="2">
    <source>
        <dbReference type="PROSITE" id="PS50106"/>
    </source>
</evidence>
<dbReference type="InterPro" id="IPR014782">
    <property type="entry name" value="Peptidase_M1_dom"/>
</dbReference>
<dbReference type="Pfam" id="PF01433">
    <property type="entry name" value="Peptidase_M1"/>
    <property type="match status" value="1"/>
</dbReference>
<feature type="chain" id="PRO_5020021613" description="PDZ domain-containing protein" evidence="1">
    <location>
        <begin position="19"/>
        <end position="962"/>
    </location>
</feature>
<proteinExistence type="predicted"/>
<dbReference type="GO" id="GO:0042277">
    <property type="term" value="F:peptide binding"/>
    <property type="evidence" value="ECO:0007669"/>
    <property type="project" value="TreeGrafter"/>
</dbReference>
<sequence>MRLIKIFILMSLPLTGWGANFQLDVTIDPQNQTLIGVVHIKAAQVMRLNVENLSQLTVDGKVISPDKGHLTVQTDQEVIIHYQVLLNQKPLHFVDQDNVFLTGHWYPQPDVLAEYALSVTLPSGFIATSEADSVKIQTTETTSTFSFQFNHPLDSLNLAASKNYVLKTDAYKNIRLEAYFFKEDAHLADIYLEYSKKYLAMYETMLTPYPYQRFAIVENILPTGFGMPTYTLLGRAVVRLPFIVKTSLGHEILHEWFGNSVFIDYDKGNWAEGITSYLADQHYAALENKGADYRKQIMVDYNAYVNNAIPIKAFKARHNKAERAIGYGKTAMVFHQIRKRYGDEIFFTALREFIKNYSFRLASWGDIQDTFEKITGDKLDLTQWLARKNIPHIIAEDVQLLVAQGKLTLSFTLVQQTTPYHLQLPITIYTDVGKTQQLIEVSKEKEKFTLILDEVPTKIVIDENYDVMRQLLPEEIPPTLGRVMGKEKILVVMSEPQLYQPLIDSLARGAQSQKDIPFTQLKDNSLIIAGFDTPMVDMLFGKQTIPEDGVRVVVHKNPYNENEVIALLHAKNAHEVKAVARRLSHYGKYSQLAFKGEGGRNTDKAISDSNQGIFLLTRPATQALKPNNIATLNDIKLNDSRIIYVGEQHNKFAHHFNQLSIIKKWHQAGYKIAVGMEMFQLPYQKALDDYMAGLISEQRFLKESGYFSNWRFDYNLYKPIIDYLKSNDIPLIALNLEKEITGKVAREGIHSLTAEEKQRLPSEIDLSNEQYREVLYQVFLIHQKHQGHQDFEYFLQTQALWDETMAQTAHKFLVQHPETRLIVLAGNGHVMYKYGIPDRVYRRNGEPFTIIVQGENLNEGIGDYVLFSEELKGKQSPKLGIGIEEKDKQVVIMSVADNTPAKKADLQVGDIITKLADRKIETLVDLKWVLFYTEMGNTVKIEVLRNDETMMLDVTFFKFGHH</sequence>
<organism evidence="3 4">
    <name type="scientific">Candidatus Thiomargarita nelsonii</name>
    <dbReference type="NCBI Taxonomy" id="1003181"/>
    <lineage>
        <taxon>Bacteria</taxon>
        <taxon>Pseudomonadati</taxon>
        <taxon>Pseudomonadota</taxon>
        <taxon>Gammaproteobacteria</taxon>
        <taxon>Thiotrichales</taxon>
        <taxon>Thiotrichaceae</taxon>
        <taxon>Thiomargarita</taxon>
    </lineage>
</organism>
<feature type="domain" description="PDZ" evidence="2">
    <location>
        <begin position="864"/>
        <end position="947"/>
    </location>
</feature>
<dbReference type="Proteomes" id="UP000030428">
    <property type="component" value="Unassembled WGS sequence"/>
</dbReference>
<protein>
    <recommendedName>
        <fullName evidence="2">PDZ domain-containing protein</fullName>
    </recommendedName>
</protein>
<dbReference type="EMBL" id="JSZA02000066">
    <property type="protein sequence ID" value="TGO02886.1"/>
    <property type="molecule type" value="Genomic_DNA"/>
</dbReference>
<dbReference type="GO" id="GO:0070006">
    <property type="term" value="F:metalloaminopeptidase activity"/>
    <property type="evidence" value="ECO:0007669"/>
    <property type="project" value="TreeGrafter"/>
</dbReference>
<keyword evidence="1" id="KW-0732">Signal</keyword>
<dbReference type="SUPFAM" id="SSF159501">
    <property type="entry name" value="EreA/ChaN-like"/>
    <property type="match status" value="1"/>
</dbReference>